<evidence type="ECO:0000256" key="1">
    <source>
        <dbReference type="ARBA" id="ARBA00006756"/>
    </source>
</evidence>
<evidence type="ECO:0000313" key="6">
    <source>
        <dbReference type="EMBL" id="KAH0865146.1"/>
    </source>
</evidence>
<evidence type="ECO:0000256" key="2">
    <source>
        <dbReference type="ARBA" id="ARBA00022448"/>
    </source>
</evidence>
<reference evidence="6 7" key="1">
    <citation type="submission" date="2021-05" db="EMBL/GenBank/DDBJ databases">
        <title>Genome Assembly of Synthetic Allotetraploid Brassica napus Reveals Homoeologous Exchanges between Subgenomes.</title>
        <authorList>
            <person name="Davis J.T."/>
        </authorList>
    </citation>
    <scope>NUCLEOTIDE SEQUENCE [LARGE SCALE GENOMIC DNA]</scope>
    <source>
        <strain evidence="7">cv. Da-Ae</strain>
        <tissue evidence="6">Seedling</tissue>
    </source>
</reference>
<dbReference type="Pfam" id="PF03081">
    <property type="entry name" value="Exo70_C"/>
    <property type="match status" value="1"/>
</dbReference>
<comment type="function">
    <text evidence="4">Component of the exocyst complex.</text>
</comment>
<evidence type="ECO:0000259" key="5">
    <source>
        <dbReference type="Pfam" id="PF03081"/>
    </source>
</evidence>
<evidence type="ECO:0000256" key="4">
    <source>
        <dbReference type="RuleBase" id="RU365026"/>
    </source>
</evidence>
<proteinExistence type="inferred from homology"/>
<gene>
    <name evidence="6" type="ORF">HID58_082357</name>
</gene>
<evidence type="ECO:0000256" key="3">
    <source>
        <dbReference type="ARBA" id="ARBA00022483"/>
    </source>
</evidence>
<keyword evidence="3 4" id="KW-0268">Exocytosis</keyword>
<organism evidence="6 7">
    <name type="scientific">Brassica napus</name>
    <name type="common">Rape</name>
    <dbReference type="NCBI Taxonomy" id="3708"/>
    <lineage>
        <taxon>Eukaryota</taxon>
        <taxon>Viridiplantae</taxon>
        <taxon>Streptophyta</taxon>
        <taxon>Embryophyta</taxon>
        <taxon>Tracheophyta</taxon>
        <taxon>Spermatophyta</taxon>
        <taxon>Magnoliopsida</taxon>
        <taxon>eudicotyledons</taxon>
        <taxon>Gunneridae</taxon>
        <taxon>Pentapetalae</taxon>
        <taxon>rosids</taxon>
        <taxon>malvids</taxon>
        <taxon>Brassicales</taxon>
        <taxon>Brassicaceae</taxon>
        <taxon>Brassiceae</taxon>
        <taxon>Brassica</taxon>
    </lineage>
</organism>
<comment type="similarity">
    <text evidence="1 4">Belongs to the EXO70 family.</text>
</comment>
<keyword evidence="7" id="KW-1185">Reference proteome</keyword>
<evidence type="ECO:0000313" key="7">
    <source>
        <dbReference type="Proteomes" id="UP000824890"/>
    </source>
</evidence>
<accession>A0ABQ7YA84</accession>
<dbReference type="InterPro" id="IPR004140">
    <property type="entry name" value="Exo70"/>
</dbReference>
<dbReference type="SUPFAM" id="SSF74788">
    <property type="entry name" value="Cullin repeat-like"/>
    <property type="match status" value="1"/>
</dbReference>
<dbReference type="PANTHER" id="PTHR12542">
    <property type="entry name" value="EXOCYST COMPLEX PROTEIN EXO70"/>
    <property type="match status" value="1"/>
</dbReference>
<feature type="non-terminal residue" evidence="6">
    <location>
        <position position="1"/>
    </location>
</feature>
<dbReference type="PANTHER" id="PTHR12542:SF41">
    <property type="entry name" value="EXOCYST COMPLEX COMPONENT 7"/>
    <property type="match status" value="1"/>
</dbReference>
<dbReference type="Proteomes" id="UP000824890">
    <property type="component" value="Unassembled WGS sequence"/>
</dbReference>
<sequence>IYGPFEKPSEKEKGYVLPRADGENGENCHVSRLGRRASSAGILQRPNSDQNWYVVVFSFDKLCFTFYLCDIVLCYIHVVTDFDKPVRGMMYYRKALELQAFLDMAKDEGASRNFVMITSKTSVQIPESAFPKRERQSQWTVPDTELRESLRLAVAEVLLPAYRSFLKRFGPLVESGKNSQRYIKYTAEDLERLLDELFEGKSMNEPRRFELKPDLCQKVSRFELDDSLVEDGAIQREEVRRECGKGVTSSKALCGHMACHFEREKMVSCQEECKVISHQSLVTSHGLV</sequence>
<comment type="caution">
    <text evidence="6">The sequence shown here is derived from an EMBL/GenBank/DDBJ whole genome shotgun (WGS) entry which is preliminary data.</text>
</comment>
<name>A0ABQ7YA84_BRANA</name>
<feature type="domain" description="Exocyst complex subunit Exo70 C-terminal" evidence="5">
    <location>
        <begin position="135"/>
        <end position="196"/>
    </location>
</feature>
<dbReference type="Gene3D" id="1.20.1280.170">
    <property type="entry name" value="Exocyst complex component Exo70"/>
    <property type="match status" value="1"/>
</dbReference>
<keyword evidence="4" id="KW-0653">Protein transport</keyword>
<dbReference type="InterPro" id="IPR016159">
    <property type="entry name" value="Cullin_repeat-like_dom_sf"/>
</dbReference>
<keyword evidence="2 4" id="KW-0813">Transport</keyword>
<dbReference type="InterPro" id="IPR046364">
    <property type="entry name" value="Exo70_C"/>
</dbReference>
<protein>
    <recommendedName>
        <fullName evidence="4">Exocyst subunit Exo70 family protein</fullName>
    </recommendedName>
</protein>
<dbReference type="EMBL" id="JAGKQM010000018">
    <property type="protein sequence ID" value="KAH0865146.1"/>
    <property type="molecule type" value="Genomic_DNA"/>
</dbReference>